<keyword evidence="2" id="KW-0812">Transmembrane</keyword>
<evidence type="ECO:0000313" key="7">
    <source>
        <dbReference type="RefSeq" id="XP_010271387.2"/>
    </source>
</evidence>
<dbReference type="AlphaFoldDB" id="A0A1U8ATK7"/>
<dbReference type="GO" id="GO:0009506">
    <property type="term" value="C:plasmodesma"/>
    <property type="evidence" value="ECO:0000318"/>
    <property type="project" value="GO_Central"/>
</dbReference>
<dbReference type="Proteomes" id="UP000189703">
    <property type="component" value="Unplaced"/>
</dbReference>
<accession>A0A1U8ATK7</accession>
<proteinExistence type="predicted"/>
<gene>
    <name evidence="7" type="primary">LOC104607446</name>
</gene>
<evidence type="ECO:0000256" key="1">
    <source>
        <dbReference type="ARBA" id="ARBA00004167"/>
    </source>
</evidence>
<keyword evidence="3" id="KW-1133">Transmembrane helix</keyword>
<name>A0A1U8ATK7_NELNU</name>
<evidence type="ECO:0000256" key="4">
    <source>
        <dbReference type="ARBA" id="ARBA00023136"/>
    </source>
</evidence>
<dbReference type="PANTHER" id="PTHR31415:SF166">
    <property type="entry name" value="LATE EMBRYOGENESIS ABUNDANT (LEA) HYDROXYPROLINE-RICH GLYCOPROTEIN FAMILY"/>
    <property type="match status" value="1"/>
</dbReference>
<organism evidence="6 7">
    <name type="scientific">Nelumbo nucifera</name>
    <name type="common">Sacred lotus</name>
    <dbReference type="NCBI Taxonomy" id="4432"/>
    <lineage>
        <taxon>Eukaryota</taxon>
        <taxon>Viridiplantae</taxon>
        <taxon>Streptophyta</taxon>
        <taxon>Embryophyta</taxon>
        <taxon>Tracheophyta</taxon>
        <taxon>Spermatophyta</taxon>
        <taxon>Magnoliopsida</taxon>
        <taxon>Proteales</taxon>
        <taxon>Nelumbonaceae</taxon>
        <taxon>Nelumbo</taxon>
    </lineage>
</organism>
<dbReference type="GO" id="GO:0098542">
    <property type="term" value="P:defense response to other organism"/>
    <property type="evidence" value="ECO:0007669"/>
    <property type="project" value="InterPro"/>
</dbReference>
<dbReference type="GO" id="GO:0005886">
    <property type="term" value="C:plasma membrane"/>
    <property type="evidence" value="ECO:0000318"/>
    <property type="project" value="GO_Central"/>
</dbReference>
<dbReference type="GeneID" id="104607446"/>
<dbReference type="KEGG" id="nnu:104607446"/>
<protein>
    <submittedName>
        <fullName evidence="7">NDR1/HIN1-like protein 12</fullName>
    </submittedName>
</protein>
<evidence type="ECO:0000259" key="5">
    <source>
        <dbReference type="Pfam" id="PF03168"/>
    </source>
</evidence>
<sequence length="128" mass="15134">MSEKKGDCGKHGHKRNPNDKISIYYNRLDVFVEYSNQQITLPTRLPPTYEGHKDFNIWSPFIYGSNVLIAPYPVVSLSQDQNIRTVLIKIKVYGRVRWKKMNPQKMTEKLISQYMLIIMRLKEQMTQL</sequence>
<dbReference type="PANTHER" id="PTHR31415">
    <property type="entry name" value="OS05G0367900 PROTEIN"/>
    <property type="match status" value="1"/>
</dbReference>
<dbReference type="eggNOG" id="ENOG502QSD7">
    <property type="taxonomic scope" value="Eukaryota"/>
</dbReference>
<dbReference type="InParanoid" id="A0A1U8ATK7"/>
<dbReference type="OrthoDB" id="1426517at2759"/>
<reference evidence="7" key="1">
    <citation type="submission" date="2025-08" db="UniProtKB">
        <authorList>
            <consortium name="RefSeq"/>
        </authorList>
    </citation>
    <scope>IDENTIFICATION</scope>
</reference>
<dbReference type="RefSeq" id="XP_010271387.2">
    <property type="nucleotide sequence ID" value="XM_010273085.2"/>
</dbReference>
<evidence type="ECO:0000313" key="6">
    <source>
        <dbReference type="Proteomes" id="UP000189703"/>
    </source>
</evidence>
<comment type="subcellular location">
    <subcellularLocation>
        <location evidence="1">Membrane</location>
        <topology evidence="1">Single-pass membrane protein</topology>
    </subcellularLocation>
</comment>
<evidence type="ECO:0000256" key="3">
    <source>
        <dbReference type="ARBA" id="ARBA00022989"/>
    </source>
</evidence>
<dbReference type="InterPro" id="IPR004864">
    <property type="entry name" value="LEA_2"/>
</dbReference>
<dbReference type="InterPro" id="IPR044839">
    <property type="entry name" value="NDR1-like"/>
</dbReference>
<evidence type="ECO:0000256" key="2">
    <source>
        <dbReference type="ARBA" id="ARBA00022692"/>
    </source>
</evidence>
<keyword evidence="6" id="KW-1185">Reference proteome</keyword>
<dbReference type="Pfam" id="PF03168">
    <property type="entry name" value="LEA_2"/>
    <property type="match status" value="1"/>
</dbReference>
<keyword evidence="4" id="KW-0472">Membrane</keyword>
<feature type="domain" description="Late embryogenesis abundant protein LEA-2 subgroup" evidence="5">
    <location>
        <begin position="15"/>
        <end position="99"/>
    </location>
</feature>